<keyword evidence="1" id="KW-1185">Reference proteome</keyword>
<reference evidence="2" key="1">
    <citation type="submission" date="2016-11" db="UniProtKB">
        <authorList>
            <consortium name="WormBaseParasite"/>
        </authorList>
    </citation>
    <scope>IDENTIFICATION</scope>
</reference>
<sequence>MISIINSGYAPLRDVQILETNPWITQASSPTATAEYRLDTVTTSTGRRLPNDFQQMLGEIPSGESVNLLYNISTGDKKVSGYWSYGSFSFYVHDTYGLDTKMEDNSVPSTLSALPGLGASPPRRSYEGKVLKTTWYKRPYISNKSSYSPVHK</sequence>
<protein>
    <submittedName>
        <fullName evidence="2">KTSC domain-containing protein</fullName>
    </submittedName>
</protein>
<evidence type="ECO:0000313" key="2">
    <source>
        <dbReference type="WBParaSite" id="L893_g27113.t1"/>
    </source>
</evidence>
<dbReference type="WBParaSite" id="L893_g27113.t1">
    <property type="protein sequence ID" value="L893_g27113.t1"/>
    <property type="gene ID" value="L893_g27113"/>
</dbReference>
<dbReference type="AlphaFoldDB" id="A0A1I7ZJU2"/>
<accession>A0A1I7ZJU2</accession>
<proteinExistence type="predicted"/>
<organism evidence="1 2">
    <name type="scientific">Steinernema glaseri</name>
    <dbReference type="NCBI Taxonomy" id="37863"/>
    <lineage>
        <taxon>Eukaryota</taxon>
        <taxon>Metazoa</taxon>
        <taxon>Ecdysozoa</taxon>
        <taxon>Nematoda</taxon>
        <taxon>Chromadorea</taxon>
        <taxon>Rhabditida</taxon>
        <taxon>Tylenchina</taxon>
        <taxon>Panagrolaimomorpha</taxon>
        <taxon>Strongyloidoidea</taxon>
        <taxon>Steinernematidae</taxon>
        <taxon>Steinernema</taxon>
    </lineage>
</organism>
<name>A0A1I7ZJU2_9BILA</name>
<evidence type="ECO:0000313" key="1">
    <source>
        <dbReference type="Proteomes" id="UP000095287"/>
    </source>
</evidence>
<dbReference type="Proteomes" id="UP000095287">
    <property type="component" value="Unplaced"/>
</dbReference>